<feature type="region of interest" description="Disordered" evidence="1">
    <location>
        <begin position="16"/>
        <end position="35"/>
    </location>
</feature>
<evidence type="ECO:0000313" key="4">
    <source>
        <dbReference type="Proteomes" id="UP001362999"/>
    </source>
</evidence>
<proteinExistence type="predicted"/>
<dbReference type="EMBL" id="JAWWNJ010000036">
    <property type="protein sequence ID" value="KAK7023091.1"/>
    <property type="molecule type" value="Genomic_DNA"/>
</dbReference>
<accession>A0AAW0BBH7</accession>
<keyword evidence="4" id="KW-1185">Reference proteome</keyword>
<protein>
    <submittedName>
        <fullName evidence="3">Uncharacterized protein</fullName>
    </submittedName>
</protein>
<evidence type="ECO:0000256" key="1">
    <source>
        <dbReference type="SAM" id="MobiDB-lite"/>
    </source>
</evidence>
<dbReference type="Proteomes" id="UP001362999">
    <property type="component" value="Unassembled WGS sequence"/>
</dbReference>
<gene>
    <name evidence="3" type="ORF">R3P38DRAFT_2779827</name>
</gene>
<sequence>MLPDFLLVVATFFTSTTSPPPPPPHLRHRSQHFTGRRRQRRFSSFSLPSPIPRPRRLHRLLNLKSNVAEIPEALSETSSKFRLKFWASRERGVDLRIQNSIFGLPPSKPLTSSAYQALKGLGLSSGLPASEVSRSVRFFAFPRPTLLYPRSLLPLQTLRRLQRVKNLEIRDFGFRRARHDVWDFPNSIFWVPPSKATRQNSYSQNDAFNAFSFDFPPF</sequence>
<comment type="caution">
    <text evidence="3">The sequence shown here is derived from an EMBL/GenBank/DDBJ whole genome shotgun (WGS) entry which is preliminary data.</text>
</comment>
<reference evidence="3 4" key="1">
    <citation type="journal article" date="2024" name="J Genomics">
        <title>Draft genome sequencing and assembly of Favolaschia claudopus CIRM-BRFM 2984 isolated from oak limbs.</title>
        <authorList>
            <person name="Navarro D."/>
            <person name="Drula E."/>
            <person name="Chaduli D."/>
            <person name="Cazenave R."/>
            <person name="Ahrendt S."/>
            <person name="Wang J."/>
            <person name="Lipzen A."/>
            <person name="Daum C."/>
            <person name="Barry K."/>
            <person name="Grigoriev I.V."/>
            <person name="Favel A."/>
            <person name="Rosso M.N."/>
            <person name="Martin F."/>
        </authorList>
    </citation>
    <scope>NUCLEOTIDE SEQUENCE [LARGE SCALE GENOMIC DNA]</scope>
    <source>
        <strain evidence="3 4">CIRM-BRFM 2984</strain>
    </source>
</reference>
<name>A0AAW0BBH7_9AGAR</name>
<evidence type="ECO:0000256" key="2">
    <source>
        <dbReference type="SAM" id="SignalP"/>
    </source>
</evidence>
<feature type="compositionally biased region" description="Basic residues" evidence="1">
    <location>
        <begin position="25"/>
        <end position="35"/>
    </location>
</feature>
<keyword evidence="2" id="KW-0732">Signal</keyword>
<dbReference type="AlphaFoldDB" id="A0AAW0BBH7"/>
<feature type="signal peptide" evidence="2">
    <location>
        <begin position="1"/>
        <end position="18"/>
    </location>
</feature>
<organism evidence="3 4">
    <name type="scientific">Favolaschia claudopus</name>
    <dbReference type="NCBI Taxonomy" id="2862362"/>
    <lineage>
        <taxon>Eukaryota</taxon>
        <taxon>Fungi</taxon>
        <taxon>Dikarya</taxon>
        <taxon>Basidiomycota</taxon>
        <taxon>Agaricomycotina</taxon>
        <taxon>Agaricomycetes</taxon>
        <taxon>Agaricomycetidae</taxon>
        <taxon>Agaricales</taxon>
        <taxon>Marasmiineae</taxon>
        <taxon>Mycenaceae</taxon>
        <taxon>Favolaschia</taxon>
    </lineage>
</organism>
<feature type="chain" id="PRO_5043945451" evidence="2">
    <location>
        <begin position="19"/>
        <end position="218"/>
    </location>
</feature>
<evidence type="ECO:0000313" key="3">
    <source>
        <dbReference type="EMBL" id="KAK7023091.1"/>
    </source>
</evidence>